<evidence type="ECO:0000313" key="1">
    <source>
        <dbReference type="EMBL" id="QCL09422.1"/>
    </source>
</evidence>
<protein>
    <submittedName>
        <fullName evidence="1">Transcriptional regulator domain protein</fullName>
    </submittedName>
</protein>
<gene>
    <name evidence="1" type="ORF">pC5.7c_555</name>
</gene>
<proteinExistence type="predicted"/>
<sequence>MLVQAAFDLPVRSFRLLRHKERHASKAALTLEAMCRG</sequence>
<keyword evidence="1" id="KW-0614">Plasmid</keyword>
<name>A0A7S4ZSL9_RHIRH</name>
<organism evidence="1">
    <name type="scientific">Rhizobium rhizogenes</name>
    <name type="common">Agrobacterium rhizogenes</name>
    <dbReference type="NCBI Taxonomy" id="359"/>
    <lineage>
        <taxon>Bacteria</taxon>
        <taxon>Pseudomonadati</taxon>
        <taxon>Pseudomonadota</taxon>
        <taxon>Alphaproteobacteria</taxon>
        <taxon>Hyphomicrobiales</taxon>
        <taxon>Rhizobiaceae</taxon>
        <taxon>Rhizobium/Agrobacterium group</taxon>
        <taxon>Rhizobium</taxon>
    </lineage>
</organism>
<dbReference type="EMBL" id="MK318969">
    <property type="protein sequence ID" value="QCL09422.1"/>
    <property type="molecule type" value="Genomic_DNA"/>
</dbReference>
<geneLocation type="plasmid" evidence="1">
    <name>pC5.7c</name>
</geneLocation>
<accession>A0A7S4ZSL9</accession>
<reference evidence="1" key="1">
    <citation type="submission" date="2018-12" db="EMBL/GenBank/DDBJ databases">
        <title>Three Rhizobium rhizogenes strains isolated from the same crown gall tumor carry diverse plasmids.</title>
        <authorList>
            <person name="Pulawska J."/>
            <person name="Kuzmanovic N."/>
        </authorList>
    </citation>
    <scope>NUCLEOTIDE SEQUENCE</scope>
    <source>
        <strain evidence="1">C5.7</strain>
        <plasmid evidence="1">pC5.7c</plasmid>
    </source>
</reference>
<dbReference type="AlphaFoldDB" id="A0A7S4ZSL9"/>